<keyword evidence="3 6" id="KW-0812">Transmembrane</keyword>
<dbReference type="PANTHER" id="PTHR43652">
    <property type="entry name" value="BASIC AMINO ACID ANTIPORTER YFCC-RELATED"/>
    <property type="match status" value="1"/>
</dbReference>
<evidence type="ECO:0000256" key="4">
    <source>
        <dbReference type="ARBA" id="ARBA00022989"/>
    </source>
</evidence>
<evidence type="ECO:0000313" key="7">
    <source>
        <dbReference type="EMBL" id="MFD2096324.1"/>
    </source>
</evidence>
<comment type="caution">
    <text evidence="7">The sequence shown here is derived from an EMBL/GenBank/DDBJ whole genome shotgun (WGS) entry which is preliminary data.</text>
</comment>
<dbReference type="Proteomes" id="UP001597380">
    <property type="component" value="Unassembled WGS sequence"/>
</dbReference>
<evidence type="ECO:0000313" key="8">
    <source>
        <dbReference type="Proteomes" id="UP001597380"/>
    </source>
</evidence>
<feature type="transmembrane region" description="Helical" evidence="6">
    <location>
        <begin position="344"/>
        <end position="363"/>
    </location>
</feature>
<organism evidence="7 8">
    <name type="scientific">Corallincola platygyrae</name>
    <dbReference type="NCBI Taxonomy" id="1193278"/>
    <lineage>
        <taxon>Bacteria</taxon>
        <taxon>Pseudomonadati</taxon>
        <taxon>Pseudomonadota</taxon>
        <taxon>Gammaproteobacteria</taxon>
        <taxon>Alteromonadales</taxon>
        <taxon>Psychromonadaceae</taxon>
        <taxon>Corallincola</taxon>
    </lineage>
</organism>
<reference evidence="8" key="1">
    <citation type="journal article" date="2019" name="Int. J. Syst. Evol. Microbiol.">
        <title>The Global Catalogue of Microorganisms (GCM) 10K type strain sequencing project: providing services to taxonomists for standard genome sequencing and annotation.</title>
        <authorList>
            <consortium name="The Broad Institute Genomics Platform"/>
            <consortium name="The Broad Institute Genome Sequencing Center for Infectious Disease"/>
            <person name="Wu L."/>
            <person name="Ma J."/>
        </authorList>
    </citation>
    <scope>NUCLEOTIDE SEQUENCE [LARGE SCALE GENOMIC DNA]</scope>
    <source>
        <strain evidence="8">CGMCC 1.10992</strain>
    </source>
</reference>
<feature type="transmembrane region" description="Helical" evidence="6">
    <location>
        <begin position="305"/>
        <end position="323"/>
    </location>
</feature>
<feature type="transmembrane region" description="Helical" evidence="6">
    <location>
        <begin position="20"/>
        <end position="37"/>
    </location>
</feature>
<keyword evidence="8" id="KW-1185">Reference proteome</keyword>
<sequence length="497" mass="53092">MSDPNVSVATEKTTRMPDAFVILFFVAVLALLLNYLLPAGKFETQTQLVNGSERTMIVPGSYSEAGEDIAAAPVFDSHGEIGLLNVPFEGLVAGSKWGSAIGVIAFILVIGGAFGMIMRTGAIHRGILRLIAIGGHFEKALLPLLFLLFSLGGAIFGMGEEAIAFCIVLLPLLIRLGYDSITTVLVTYVATQIGFATSWMNPFSVSIAQGIAGLPVMSGAPFRMALWAVFTLFGLFYTLKYANHIKADPTRSASYQSDRQFVDQQQDSLNDEFNLTDKLILQVLGGGIVWVIWGVIWHQYYIPQIASQFFAIGLLAALIAVFSRGNSITANDASDGFKQGAAELLPAALVVAIAKGVVLLLGGDNPTEPSILNSLLFYAASGIEGVSESVAATLMLALQSIFNFFVASGSGQAALTMPLMAPLSDLVGVSRQTAVLAFQLGDGLTNIIIPTSASLVGCLGVARLDWSVWFKFIWRLQVWLFLLASLAMVSAVILDYQ</sequence>
<dbReference type="PANTHER" id="PTHR43652:SF2">
    <property type="entry name" value="BASIC AMINO ACID ANTIPORTER YFCC-RELATED"/>
    <property type="match status" value="1"/>
</dbReference>
<evidence type="ECO:0000256" key="1">
    <source>
        <dbReference type="ARBA" id="ARBA00004651"/>
    </source>
</evidence>
<dbReference type="Pfam" id="PF03606">
    <property type="entry name" value="DcuC"/>
    <property type="match status" value="1"/>
</dbReference>
<keyword evidence="2" id="KW-1003">Cell membrane</keyword>
<evidence type="ECO:0000256" key="6">
    <source>
        <dbReference type="SAM" id="Phobius"/>
    </source>
</evidence>
<feature type="transmembrane region" description="Helical" evidence="6">
    <location>
        <begin position="181"/>
        <end position="200"/>
    </location>
</feature>
<feature type="transmembrane region" description="Helical" evidence="6">
    <location>
        <begin position="375"/>
        <end position="397"/>
    </location>
</feature>
<feature type="transmembrane region" description="Helical" evidence="6">
    <location>
        <begin position="155"/>
        <end position="174"/>
    </location>
</feature>
<feature type="transmembrane region" description="Helical" evidence="6">
    <location>
        <begin position="279"/>
        <end position="299"/>
    </location>
</feature>
<feature type="transmembrane region" description="Helical" evidence="6">
    <location>
        <begin position="220"/>
        <end position="239"/>
    </location>
</feature>
<keyword evidence="5 6" id="KW-0472">Membrane</keyword>
<evidence type="ECO:0000256" key="2">
    <source>
        <dbReference type="ARBA" id="ARBA00022475"/>
    </source>
</evidence>
<feature type="transmembrane region" description="Helical" evidence="6">
    <location>
        <begin position="404"/>
        <end position="423"/>
    </location>
</feature>
<proteinExistence type="predicted"/>
<feature type="transmembrane region" description="Helical" evidence="6">
    <location>
        <begin position="97"/>
        <end position="118"/>
    </location>
</feature>
<feature type="transmembrane region" description="Helical" evidence="6">
    <location>
        <begin position="443"/>
        <end position="464"/>
    </location>
</feature>
<name>A0ABW4XMH3_9GAMM</name>
<evidence type="ECO:0000256" key="5">
    <source>
        <dbReference type="ARBA" id="ARBA00023136"/>
    </source>
</evidence>
<comment type="subcellular location">
    <subcellularLocation>
        <location evidence="1">Cell membrane</location>
        <topology evidence="1">Multi-pass membrane protein</topology>
    </subcellularLocation>
</comment>
<protein>
    <submittedName>
        <fullName evidence="7">Basic amino acid antiporter YfcC</fullName>
    </submittedName>
</protein>
<dbReference type="InterPro" id="IPR051679">
    <property type="entry name" value="DASS-Related_Transporters"/>
</dbReference>
<feature type="transmembrane region" description="Helical" evidence="6">
    <location>
        <begin position="476"/>
        <end position="494"/>
    </location>
</feature>
<gene>
    <name evidence="7" type="primary">yfcC</name>
    <name evidence="7" type="ORF">ACFSJ3_10045</name>
</gene>
<dbReference type="EMBL" id="JBHUHT010000012">
    <property type="protein sequence ID" value="MFD2096324.1"/>
    <property type="molecule type" value="Genomic_DNA"/>
</dbReference>
<dbReference type="InterPro" id="IPR018385">
    <property type="entry name" value="C4_dicarb_anaerob_car-like"/>
</dbReference>
<dbReference type="NCBIfam" id="NF008611">
    <property type="entry name" value="PRK11588.1"/>
    <property type="match status" value="1"/>
</dbReference>
<evidence type="ECO:0000256" key="3">
    <source>
        <dbReference type="ARBA" id="ARBA00022692"/>
    </source>
</evidence>
<feature type="transmembrane region" description="Helical" evidence="6">
    <location>
        <begin position="130"/>
        <end position="149"/>
    </location>
</feature>
<accession>A0ABW4XMH3</accession>
<dbReference type="RefSeq" id="WP_345339294.1">
    <property type="nucleotide sequence ID" value="NZ_BAABLI010000008.1"/>
</dbReference>
<keyword evidence="4 6" id="KW-1133">Transmembrane helix</keyword>